<name>A0A517VF42_9PLAN</name>
<organism evidence="8 9">
    <name type="scientific">Gimesia algae</name>
    <dbReference type="NCBI Taxonomy" id="2527971"/>
    <lineage>
        <taxon>Bacteria</taxon>
        <taxon>Pseudomonadati</taxon>
        <taxon>Planctomycetota</taxon>
        <taxon>Planctomycetia</taxon>
        <taxon>Planctomycetales</taxon>
        <taxon>Planctomycetaceae</taxon>
        <taxon>Gimesia</taxon>
    </lineage>
</organism>
<dbReference type="PROSITE" id="PS00107">
    <property type="entry name" value="PROTEIN_KINASE_ATP"/>
    <property type="match status" value="1"/>
</dbReference>
<dbReference type="Proteomes" id="UP000316855">
    <property type="component" value="Chromosome"/>
</dbReference>
<dbReference type="PROSITE" id="PS50011">
    <property type="entry name" value="PROTEIN_KINASE_DOM"/>
    <property type="match status" value="1"/>
</dbReference>
<keyword evidence="1 8" id="KW-0808">Transferase</keyword>
<gene>
    <name evidence="8" type="primary">stkP_5</name>
    <name evidence="8" type="ORF">Pan161_33000</name>
</gene>
<evidence type="ECO:0000259" key="7">
    <source>
        <dbReference type="PROSITE" id="PS50011"/>
    </source>
</evidence>
<dbReference type="InterPro" id="IPR000719">
    <property type="entry name" value="Prot_kinase_dom"/>
</dbReference>
<dbReference type="InterPro" id="IPR027417">
    <property type="entry name" value="P-loop_NTPase"/>
</dbReference>
<dbReference type="PROSITE" id="PS00108">
    <property type="entry name" value="PROTEIN_KINASE_ST"/>
    <property type="match status" value="1"/>
</dbReference>
<dbReference type="Pfam" id="PF00069">
    <property type="entry name" value="Pkinase"/>
    <property type="match status" value="1"/>
</dbReference>
<keyword evidence="9" id="KW-1185">Reference proteome</keyword>
<dbReference type="SUPFAM" id="SSF56112">
    <property type="entry name" value="Protein kinase-like (PK-like)"/>
    <property type="match status" value="1"/>
</dbReference>
<dbReference type="EMBL" id="CP036343">
    <property type="protein sequence ID" value="QDT91638.1"/>
    <property type="molecule type" value="Genomic_DNA"/>
</dbReference>
<proteinExistence type="predicted"/>
<evidence type="ECO:0000256" key="4">
    <source>
        <dbReference type="ARBA" id="ARBA00022840"/>
    </source>
</evidence>
<dbReference type="SUPFAM" id="SSF56436">
    <property type="entry name" value="C-type lectin-like"/>
    <property type="match status" value="1"/>
</dbReference>
<sequence length="1348" mass="150657">MSDKDPNGATQNYSGDQNDSDADFSYDFSNDDSNDDSLFHPERIGRYRIEKILGKGGFGLVYLAYDEQLDRPVAIKVPHARLIAKPENVELYLSEARTVANLDHPHIVPVHDVGSTVELPCYIVSKYIEGTELSVKIKQRCLTFSESAELIVTIAEALHYAHKQGFVHRDVKPGNILVGTDGKPYIVDFGLALSEKNIGKGAKYAGTPAYMSPEQARGEGHRVDGRSDIYSLGAVFYKLLTGRQTISWEKDTDILKKIITQEPRPPRQVDDMIPKELERICLKALSKRASERYTTALDMAEDLKIFLAALSSNLSGNSKFATDSHSGSDSKLLSADSGTVDSSIRPVQIVPKGLRSFDEHDADFFLKLLPGPKDREGIPDNVRFWKTRIEETDSDKTFSVGLIYGPSGCGKSSLVKAGLLPLLSDDIISLHLDATQDETEVRLLNRLHKQCPALDKSMDLKETLATLRRGTGISTGQKVLIVLDQFEQWLHAKRDKAGADLVQALRQCDGGRVQCIVIVRDDFWMAATRFMRELEIWLLEGQNSVAVDLFPSSHAEKVLAAFGRAFGVLPNDASKISKEQRNFLKQSVAGLSENNKVVCVRLALFAQMMKGKTWTPGTLKQVGGTTGVGVTFLEETFSSSTAPPEHRYHQKSARVVLKSLLPESGTDIKGQMKSYGELLSDSGYANHPKDFNGLIKILDDEIRLITPTEPEGVKADDDAISHVEVDKRYYQLTHDYLVHSLRNWLTRKQKETFRGRAEIRLSERVALWNARPENRYLPSGWEYINIRCFTARKYWTEPERRMMANAAQVHSLRWVMTIIVVIAAGILASSYNSTQNAILDTHKKENIRKQAKLLVDAVLAAPAKAVPYAIQNLEPVREHALPILRDQFGNAATARTQRLHAAVALAEFGQVDESFLVTSIAESEPEECGNIVDALQKNGKSAIESLRERASAAELKQDWRHKARLAIVALHLGDGTIAQDMFQLRPDPIQRTILIDTISTWHDDVVQFINSQRAESDAHFRSGICLGTGGIPTVALASDELREMSQILSNWYTTKPDSSTHSSAKWSLQQWNQTLPEILKVNKPVEGRNWYINSIGLTILKLPPGSFKRKVSETDTVNASQPKIEQVQTVNLTQPFWISDCEVSRKQFQNFMDDPDYSDANKPQDWNGASPARSPTPDNPVQGVSWNDSILFCNWLSRKEGLKPAYMVSGELDPDSNGYRLPFEAEWEYACRAGTETRFASGDNDLLLTRYAAFEVNATARCGSKLPNGWGVFDSHGNVYEWCQDWFERYGSERSVNNPRGATKAEKRVLRGGAFDYESNYTGSDARASNFPTYRSYTIGFRLARSMP</sequence>
<dbReference type="CDD" id="cd14014">
    <property type="entry name" value="STKc_PknB_like"/>
    <property type="match status" value="1"/>
</dbReference>
<feature type="compositionally biased region" description="Polar residues" evidence="6">
    <location>
        <begin position="8"/>
        <end position="17"/>
    </location>
</feature>
<evidence type="ECO:0000256" key="6">
    <source>
        <dbReference type="SAM" id="MobiDB-lite"/>
    </source>
</evidence>
<feature type="region of interest" description="Disordered" evidence="6">
    <location>
        <begin position="1"/>
        <end position="27"/>
    </location>
</feature>
<dbReference type="InterPro" id="IPR016187">
    <property type="entry name" value="CTDL_fold"/>
</dbReference>
<dbReference type="SUPFAM" id="SSF52540">
    <property type="entry name" value="P-loop containing nucleoside triphosphate hydrolases"/>
    <property type="match status" value="1"/>
</dbReference>
<dbReference type="RefSeq" id="WP_145228583.1">
    <property type="nucleotide sequence ID" value="NZ_CP036343.1"/>
</dbReference>
<evidence type="ECO:0000313" key="8">
    <source>
        <dbReference type="EMBL" id="QDT91638.1"/>
    </source>
</evidence>
<protein>
    <submittedName>
        <fullName evidence="8">Serine/threonine-protein kinase StkP</fullName>
        <ecNumber evidence="8">2.7.11.1</ecNumber>
    </submittedName>
</protein>
<dbReference type="InterPro" id="IPR017441">
    <property type="entry name" value="Protein_kinase_ATP_BS"/>
</dbReference>
<accession>A0A517VF42</accession>
<feature type="binding site" evidence="5">
    <location>
        <position position="85"/>
    </location>
    <ligand>
        <name>ATP</name>
        <dbReference type="ChEBI" id="CHEBI:30616"/>
    </ligand>
</feature>
<dbReference type="PANTHER" id="PTHR43289:SF6">
    <property type="entry name" value="SERINE_THREONINE-PROTEIN KINASE NEKL-3"/>
    <property type="match status" value="1"/>
</dbReference>
<feature type="region of interest" description="Disordered" evidence="6">
    <location>
        <begin position="1152"/>
        <end position="1180"/>
    </location>
</feature>
<dbReference type="InterPro" id="IPR049052">
    <property type="entry name" value="nSTAND1"/>
</dbReference>
<dbReference type="InterPro" id="IPR008271">
    <property type="entry name" value="Ser/Thr_kinase_AS"/>
</dbReference>
<dbReference type="InterPro" id="IPR011009">
    <property type="entry name" value="Kinase-like_dom_sf"/>
</dbReference>
<feature type="compositionally biased region" description="Acidic residues" evidence="6">
    <location>
        <begin position="18"/>
        <end position="27"/>
    </location>
</feature>
<dbReference type="Gene3D" id="1.10.510.10">
    <property type="entry name" value="Transferase(Phosphotransferase) domain 1"/>
    <property type="match status" value="1"/>
</dbReference>
<evidence type="ECO:0000256" key="1">
    <source>
        <dbReference type="ARBA" id="ARBA00022679"/>
    </source>
</evidence>
<dbReference type="GO" id="GO:0004674">
    <property type="term" value="F:protein serine/threonine kinase activity"/>
    <property type="evidence" value="ECO:0007669"/>
    <property type="project" value="UniProtKB-EC"/>
</dbReference>
<dbReference type="Pfam" id="PF20703">
    <property type="entry name" value="nSTAND1"/>
    <property type="match status" value="1"/>
</dbReference>
<dbReference type="InterPro" id="IPR005532">
    <property type="entry name" value="SUMF_dom"/>
</dbReference>
<evidence type="ECO:0000256" key="3">
    <source>
        <dbReference type="ARBA" id="ARBA00022777"/>
    </source>
</evidence>
<dbReference type="Gene3D" id="3.40.50.300">
    <property type="entry name" value="P-loop containing nucleotide triphosphate hydrolases"/>
    <property type="match status" value="1"/>
</dbReference>
<evidence type="ECO:0000313" key="9">
    <source>
        <dbReference type="Proteomes" id="UP000316855"/>
    </source>
</evidence>
<dbReference type="EC" id="2.7.11.1" evidence="8"/>
<feature type="domain" description="Protein kinase" evidence="7">
    <location>
        <begin position="47"/>
        <end position="307"/>
    </location>
</feature>
<dbReference type="PANTHER" id="PTHR43289">
    <property type="entry name" value="MITOGEN-ACTIVATED PROTEIN KINASE KINASE KINASE 20-RELATED"/>
    <property type="match status" value="1"/>
</dbReference>
<keyword evidence="2 5" id="KW-0547">Nucleotide-binding</keyword>
<dbReference type="GO" id="GO:0005524">
    <property type="term" value="F:ATP binding"/>
    <property type="evidence" value="ECO:0007669"/>
    <property type="project" value="UniProtKB-UniRule"/>
</dbReference>
<dbReference type="KEGG" id="gax:Pan161_33000"/>
<dbReference type="Gene3D" id="3.30.200.20">
    <property type="entry name" value="Phosphorylase Kinase, domain 1"/>
    <property type="match status" value="1"/>
</dbReference>
<evidence type="ECO:0000256" key="2">
    <source>
        <dbReference type="ARBA" id="ARBA00022741"/>
    </source>
</evidence>
<keyword evidence="4 5" id="KW-0067">ATP-binding</keyword>
<keyword evidence="3 8" id="KW-0418">Kinase</keyword>
<dbReference type="OrthoDB" id="6111975at2"/>
<dbReference type="Gene3D" id="3.90.1580.10">
    <property type="entry name" value="paralog of FGE (formylglycine-generating enzyme)"/>
    <property type="match status" value="1"/>
</dbReference>
<evidence type="ECO:0000256" key="5">
    <source>
        <dbReference type="PROSITE-ProRule" id="PRU10141"/>
    </source>
</evidence>
<dbReference type="SMART" id="SM00220">
    <property type="entry name" value="S_TKc"/>
    <property type="match status" value="1"/>
</dbReference>
<dbReference type="InterPro" id="IPR042095">
    <property type="entry name" value="SUMF_sf"/>
</dbReference>
<dbReference type="Pfam" id="PF03781">
    <property type="entry name" value="FGE-sulfatase"/>
    <property type="match status" value="1"/>
</dbReference>
<reference evidence="8 9" key="1">
    <citation type="submission" date="2019-02" db="EMBL/GenBank/DDBJ databases">
        <title>Deep-cultivation of Planctomycetes and their phenomic and genomic characterization uncovers novel biology.</title>
        <authorList>
            <person name="Wiegand S."/>
            <person name="Jogler M."/>
            <person name="Boedeker C."/>
            <person name="Pinto D."/>
            <person name="Vollmers J."/>
            <person name="Rivas-Marin E."/>
            <person name="Kohn T."/>
            <person name="Peeters S.H."/>
            <person name="Heuer A."/>
            <person name="Rast P."/>
            <person name="Oberbeckmann S."/>
            <person name="Bunk B."/>
            <person name="Jeske O."/>
            <person name="Meyerdierks A."/>
            <person name="Storesund J.E."/>
            <person name="Kallscheuer N."/>
            <person name="Luecker S."/>
            <person name="Lage O.M."/>
            <person name="Pohl T."/>
            <person name="Merkel B.J."/>
            <person name="Hornburger P."/>
            <person name="Mueller R.-W."/>
            <person name="Bruemmer F."/>
            <person name="Labrenz M."/>
            <person name="Spormann A.M."/>
            <person name="Op den Camp H."/>
            <person name="Overmann J."/>
            <person name="Amann R."/>
            <person name="Jetten M.S.M."/>
            <person name="Mascher T."/>
            <person name="Medema M.H."/>
            <person name="Devos D.P."/>
            <person name="Kaster A.-K."/>
            <person name="Ovreas L."/>
            <person name="Rohde M."/>
            <person name="Galperin M.Y."/>
            <person name="Jogler C."/>
        </authorList>
    </citation>
    <scope>NUCLEOTIDE SEQUENCE [LARGE SCALE GENOMIC DNA]</scope>
    <source>
        <strain evidence="8 9">Pan161</strain>
    </source>
</reference>